<keyword evidence="3" id="KW-1003">Cell membrane</keyword>
<evidence type="ECO:0000313" key="9">
    <source>
        <dbReference type="EMBL" id="PWB09839.1"/>
    </source>
</evidence>
<comment type="caution">
    <text evidence="9">The sequence shown here is derived from an EMBL/GenBank/DDBJ whole genome shotgun (WGS) entry which is preliminary data.</text>
</comment>
<dbReference type="Pfam" id="PF02308">
    <property type="entry name" value="MgtC"/>
    <property type="match status" value="1"/>
</dbReference>
<proteinExistence type="inferred from homology"/>
<dbReference type="PANTHER" id="PTHR33778">
    <property type="entry name" value="PROTEIN MGTC"/>
    <property type="match status" value="1"/>
</dbReference>
<dbReference type="InterPro" id="IPR003416">
    <property type="entry name" value="MgtC/SapB/SrpB/YhiD_fam"/>
</dbReference>
<dbReference type="RefSeq" id="WP_107034891.1">
    <property type="nucleotide sequence ID" value="NZ_CAOMDK010000003.1"/>
</dbReference>
<gene>
    <name evidence="9" type="ORF">C5O25_01115</name>
</gene>
<keyword evidence="6 7" id="KW-0472">Membrane</keyword>
<accession>A0A2V1IXS7</accession>
<evidence type="ECO:0000256" key="6">
    <source>
        <dbReference type="ARBA" id="ARBA00023136"/>
    </source>
</evidence>
<dbReference type="EMBL" id="PUBV01000001">
    <property type="protein sequence ID" value="PWB09839.1"/>
    <property type="molecule type" value="Genomic_DNA"/>
</dbReference>
<dbReference type="PRINTS" id="PR01837">
    <property type="entry name" value="MGTCSAPBPROT"/>
</dbReference>
<reference evidence="10" key="1">
    <citation type="submission" date="2018-02" db="EMBL/GenBank/DDBJ databases">
        <authorList>
            <person name="Clavel T."/>
            <person name="Strowig T."/>
        </authorList>
    </citation>
    <scope>NUCLEOTIDE SEQUENCE [LARGE SCALE GENOMIC DNA]</scope>
    <source>
        <strain evidence="10">DSM 100764</strain>
    </source>
</reference>
<keyword evidence="4 7" id="KW-0812">Transmembrane</keyword>
<keyword evidence="5 7" id="KW-1133">Transmembrane helix</keyword>
<feature type="transmembrane region" description="Helical" evidence="7">
    <location>
        <begin position="51"/>
        <end position="69"/>
    </location>
</feature>
<name>A0A2V1IXS7_9BACT</name>
<evidence type="ECO:0000313" key="10">
    <source>
        <dbReference type="Proteomes" id="UP000244925"/>
    </source>
</evidence>
<evidence type="ECO:0000256" key="1">
    <source>
        <dbReference type="ARBA" id="ARBA00004651"/>
    </source>
</evidence>
<dbReference type="GeneID" id="93424361"/>
<dbReference type="GO" id="GO:0005886">
    <property type="term" value="C:plasma membrane"/>
    <property type="evidence" value="ECO:0007669"/>
    <property type="project" value="UniProtKB-SubCell"/>
</dbReference>
<keyword evidence="10" id="KW-1185">Reference proteome</keyword>
<protein>
    <submittedName>
        <fullName evidence="9">MgtC/SapB family protein</fullName>
    </submittedName>
</protein>
<feature type="transmembrane region" description="Helical" evidence="7">
    <location>
        <begin position="84"/>
        <end position="103"/>
    </location>
</feature>
<feature type="domain" description="MgtC/SapB/SrpB/YhiD N-terminal" evidence="8">
    <location>
        <begin position="26"/>
        <end position="153"/>
    </location>
</feature>
<evidence type="ECO:0000256" key="3">
    <source>
        <dbReference type="ARBA" id="ARBA00022475"/>
    </source>
</evidence>
<comment type="similarity">
    <text evidence="2">Belongs to the MgtC/SapB family.</text>
</comment>
<dbReference type="AlphaFoldDB" id="A0A2V1IXS7"/>
<comment type="subcellular location">
    <subcellularLocation>
        <location evidence="1">Cell membrane</location>
        <topology evidence="1">Multi-pass membrane protein</topology>
    </subcellularLocation>
</comment>
<evidence type="ECO:0000256" key="4">
    <source>
        <dbReference type="ARBA" id="ARBA00022692"/>
    </source>
</evidence>
<evidence type="ECO:0000259" key="8">
    <source>
        <dbReference type="Pfam" id="PF02308"/>
    </source>
</evidence>
<evidence type="ECO:0000256" key="5">
    <source>
        <dbReference type="ARBA" id="ARBA00022989"/>
    </source>
</evidence>
<evidence type="ECO:0000256" key="2">
    <source>
        <dbReference type="ARBA" id="ARBA00009298"/>
    </source>
</evidence>
<organism evidence="9 10">
    <name type="scientific">Paramuribaculum intestinale</name>
    <dbReference type="NCBI Taxonomy" id="2094151"/>
    <lineage>
        <taxon>Bacteria</taxon>
        <taxon>Pseudomonadati</taxon>
        <taxon>Bacteroidota</taxon>
        <taxon>Bacteroidia</taxon>
        <taxon>Bacteroidales</taxon>
        <taxon>Muribaculaceae</taxon>
        <taxon>Paramuribaculum</taxon>
    </lineage>
</organism>
<dbReference type="PANTHER" id="PTHR33778:SF1">
    <property type="entry name" value="MAGNESIUM TRANSPORTER YHID-RELATED"/>
    <property type="match status" value="1"/>
</dbReference>
<evidence type="ECO:0000256" key="7">
    <source>
        <dbReference type="SAM" id="Phobius"/>
    </source>
</evidence>
<feature type="transmembrane region" description="Helical" evidence="7">
    <location>
        <begin position="115"/>
        <end position="148"/>
    </location>
</feature>
<dbReference type="InterPro" id="IPR049177">
    <property type="entry name" value="MgtC_SapB_SrpB_YhiD_N"/>
</dbReference>
<sequence>MIEALQHFYEAVNSVEVTTTSAVFKLCVSLLLGSCVGMERKRKGQIAGIRTFALISMGATLAMLLSIYVPQEYLGLKNGDPGRIAAQVITGIGFLGAGAIIQMKGSVRGLTTAAGIWMVATIGMAVGVGMYLVSVVATGLMLVILVLLEQLEHRIHVGWETRIVRIRIGAIVKDIEAYRHCLSEQNITLTNVFVEYDFETPCTRLNLVVLAKNTTDFVKVFGLLRQLNPTQGISLANQVTI</sequence>
<dbReference type="Proteomes" id="UP000244925">
    <property type="component" value="Unassembled WGS sequence"/>
</dbReference>